<evidence type="ECO:0000313" key="3">
    <source>
        <dbReference type="Proteomes" id="UP001059380"/>
    </source>
</evidence>
<dbReference type="PROSITE" id="PS50005">
    <property type="entry name" value="TPR"/>
    <property type="match status" value="1"/>
</dbReference>
<feature type="repeat" description="TPR" evidence="1">
    <location>
        <begin position="116"/>
        <end position="149"/>
    </location>
</feature>
<proteinExistence type="predicted"/>
<protein>
    <submittedName>
        <fullName evidence="2">Tetratricopeptide repeat protein</fullName>
    </submittedName>
</protein>
<dbReference type="InterPro" id="IPR019734">
    <property type="entry name" value="TPR_rpt"/>
</dbReference>
<dbReference type="SMART" id="SM00028">
    <property type="entry name" value="TPR"/>
    <property type="match status" value="2"/>
</dbReference>
<dbReference type="KEGG" id="orp:MOP44_13750"/>
<dbReference type="RefSeq" id="WP_260790473.1">
    <property type="nucleotide sequence ID" value="NZ_CP093313.1"/>
</dbReference>
<organism evidence="2 3">
    <name type="scientific">Occallatibacter riparius</name>
    <dbReference type="NCBI Taxonomy" id="1002689"/>
    <lineage>
        <taxon>Bacteria</taxon>
        <taxon>Pseudomonadati</taxon>
        <taxon>Acidobacteriota</taxon>
        <taxon>Terriglobia</taxon>
        <taxon>Terriglobales</taxon>
        <taxon>Acidobacteriaceae</taxon>
        <taxon>Occallatibacter</taxon>
    </lineage>
</organism>
<dbReference type="Proteomes" id="UP001059380">
    <property type="component" value="Chromosome"/>
</dbReference>
<accession>A0A9J7BFV8</accession>
<dbReference type="Pfam" id="PF13432">
    <property type="entry name" value="TPR_16"/>
    <property type="match status" value="1"/>
</dbReference>
<dbReference type="EMBL" id="CP093313">
    <property type="protein sequence ID" value="UWZ81647.1"/>
    <property type="molecule type" value="Genomic_DNA"/>
</dbReference>
<reference evidence="2" key="1">
    <citation type="submission" date="2021-04" db="EMBL/GenBank/DDBJ databases">
        <title>Phylogenetic analysis of Acidobacteriaceae.</title>
        <authorList>
            <person name="Qiu L."/>
            <person name="Zhang Q."/>
        </authorList>
    </citation>
    <scope>NUCLEOTIDE SEQUENCE</scope>
    <source>
        <strain evidence="2">DSM 25168</strain>
    </source>
</reference>
<evidence type="ECO:0000313" key="2">
    <source>
        <dbReference type="EMBL" id="UWZ81647.1"/>
    </source>
</evidence>
<dbReference type="Pfam" id="PF07721">
    <property type="entry name" value="TPR_4"/>
    <property type="match status" value="1"/>
</dbReference>
<keyword evidence="3" id="KW-1185">Reference proteome</keyword>
<name>A0A9J7BFV8_9BACT</name>
<sequence>MEGEKRSQAGDPNLIRVFDEFGRELFITKEHWRTSVLPGSLKSDWDYPDRLYDLIAGSLNDGLHADVLAAAEHLYRIDPKRDRGACTYGVVLMKNNRLDEAESVFRSHIKAYGEEGYILTNLAKVLAARNEGQKALDTLWHALELDPNQDNGLVWYASIHREQIGPSGWGQALSRVAALPNSWRAQMWLAREALERQNLASALAYYDQALSRIGGTVPHDVLMQMSGDLGKHGYLKESIQLAEPRFVPQVHGLAVGNNLIKAHLDLGQTEDARRILDQLYGLKRPDYMKTLSFWDTEIAKARLARHSAPNASQLEVTIATVEGPVWLKSAPGELFAEKPSDALTICISGLHG</sequence>
<dbReference type="InterPro" id="IPR011717">
    <property type="entry name" value="TPR-4"/>
</dbReference>
<gene>
    <name evidence="2" type="ORF">MOP44_13750</name>
</gene>
<dbReference type="InterPro" id="IPR011990">
    <property type="entry name" value="TPR-like_helical_dom_sf"/>
</dbReference>
<dbReference type="AlphaFoldDB" id="A0A9J7BFV8"/>
<dbReference type="Gene3D" id="1.25.40.10">
    <property type="entry name" value="Tetratricopeptide repeat domain"/>
    <property type="match status" value="1"/>
</dbReference>
<keyword evidence="1" id="KW-0802">TPR repeat</keyword>
<dbReference type="GO" id="GO:0042802">
    <property type="term" value="F:identical protein binding"/>
    <property type="evidence" value="ECO:0007669"/>
    <property type="project" value="InterPro"/>
</dbReference>
<evidence type="ECO:0000256" key="1">
    <source>
        <dbReference type="PROSITE-ProRule" id="PRU00339"/>
    </source>
</evidence>
<dbReference type="SUPFAM" id="SSF48452">
    <property type="entry name" value="TPR-like"/>
    <property type="match status" value="2"/>
</dbReference>